<name>A0A9D1XL73_9FIRM</name>
<reference evidence="6" key="1">
    <citation type="journal article" date="2021" name="PeerJ">
        <title>Extensive microbial diversity within the chicken gut microbiome revealed by metagenomics and culture.</title>
        <authorList>
            <person name="Gilroy R."/>
            <person name="Ravi A."/>
            <person name="Getino M."/>
            <person name="Pursley I."/>
            <person name="Horton D.L."/>
            <person name="Alikhan N.F."/>
            <person name="Baker D."/>
            <person name="Gharbi K."/>
            <person name="Hall N."/>
            <person name="Watson M."/>
            <person name="Adriaenssens E.M."/>
            <person name="Foster-Nyarko E."/>
            <person name="Jarju S."/>
            <person name="Secka A."/>
            <person name="Antonio M."/>
            <person name="Oren A."/>
            <person name="Chaudhuri R.R."/>
            <person name="La Ragione R."/>
            <person name="Hildebrand F."/>
            <person name="Pallen M.J."/>
        </authorList>
    </citation>
    <scope>NUCLEOTIDE SEQUENCE</scope>
    <source>
        <strain evidence="6">ChiGjej1B1-14440</strain>
    </source>
</reference>
<dbReference type="SUPFAM" id="SSF46785">
    <property type="entry name" value="Winged helix' DNA-binding domain"/>
    <property type="match status" value="1"/>
</dbReference>
<evidence type="ECO:0000256" key="1">
    <source>
        <dbReference type="ARBA" id="ARBA00009437"/>
    </source>
</evidence>
<dbReference type="PROSITE" id="PS50931">
    <property type="entry name" value="HTH_LYSR"/>
    <property type="match status" value="1"/>
</dbReference>
<dbReference type="Gene3D" id="3.40.190.290">
    <property type="match status" value="1"/>
</dbReference>
<evidence type="ECO:0000259" key="5">
    <source>
        <dbReference type="PROSITE" id="PS50931"/>
    </source>
</evidence>
<sequence length="300" mass="34794">MYNHLLDTFIKVADAGSFNKAAEELFISPNAIMKQINLLEDNLGFELFKRTHRGIKLTPAGKSLYKDAKYIIEYSRYAIIRAKAQINPANELLRIGTSLTTPVQFLVDLWPQILTFAPSLKFELVSFENTPENAREIMRNFGSNIDFVAGIYSENLLKERQCQALKLYDAPIYCAMSKNHLLASKDELEITDLFNQNVMMIRQGYLKDFDTIRKDIVTNYHDINIVDIPFFNVDVFNRCENEKMLLLTIKEWANIHPLLKIVPIKWDYKVPLGILYSKEPSAKVQLFLKAIKEVYHLQYK</sequence>
<organism evidence="6 7">
    <name type="scientific">Candidatus Erysipelatoclostridium merdavium</name>
    <dbReference type="NCBI Taxonomy" id="2838566"/>
    <lineage>
        <taxon>Bacteria</taxon>
        <taxon>Bacillati</taxon>
        <taxon>Bacillota</taxon>
        <taxon>Erysipelotrichia</taxon>
        <taxon>Erysipelotrichales</taxon>
        <taxon>Erysipelotrichales incertae sedis</taxon>
    </lineage>
</organism>
<evidence type="ECO:0000256" key="2">
    <source>
        <dbReference type="ARBA" id="ARBA00023015"/>
    </source>
</evidence>
<dbReference type="GO" id="GO:0003700">
    <property type="term" value="F:DNA-binding transcription factor activity"/>
    <property type="evidence" value="ECO:0007669"/>
    <property type="project" value="InterPro"/>
</dbReference>
<dbReference type="Gene3D" id="1.10.10.10">
    <property type="entry name" value="Winged helix-like DNA-binding domain superfamily/Winged helix DNA-binding domain"/>
    <property type="match status" value="1"/>
</dbReference>
<reference evidence="6" key="2">
    <citation type="submission" date="2021-04" db="EMBL/GenBank/DDBJ databases">
        <authorList>
            <person name="Gilroy R."/>
        </authorList>
    </citation>
    <scope>NUCLEOTIDE SEQUENCE</scope>
    <source>
        <strain evidence="6">ChiGjej1B1-14440</strain>
    </source>
</reference>
<protein>
    <submittedName>
        <fullName evidence="6">LysR family transcriptional regulator</fullName>
    </submittedName>
</protein>
<keyword evidence="2" id="KW-0805">Transcription regulation</keyword>
<evidence type="ECO:0000256" key="4">
    <source>
        <dbReference type="ARBA" id="ARBA00023163"/>
    </source>
</evidence>
<dbReference type="InterPro" id="IPR036388">
    <property type="entry name" value="WH-like_DNA-bd_sf"/>
</dbReference>
<dbReference type="FunFam" id="1.10.10.10:FF:000001">
    <property type="entry name" value="LysR family transcriptional regulator"/>
    <property type="match status" value="1"/>
</dbReference>
<dbReference type="SUPFAM" id="SSF53850">
    <property type="entry name" value="Periplasmic binding protein-like II"/>
    <property type="match status" value="1"/>
</dbReference>
<dbReference type="GO" id="GO:0032993">
    <property type="term" value="C:protein-DNA complex"/>
    <property type="evidence" value="ECO:0007669"/>
    <property type="project" value="TreeGrafter"/>
</dbReference>
<keyword evidence="3" id="KW-0238">DNA-binding</keyword>
<dbReference type="GO" id="GO:0003677">
    <property type="term" value="F:DNA binding"/>
    <property type="evidence" value="ECO:0007669"/>
    <property type="project" value="UniProtKB-KW"/>
</dbReference>
<proteinExistence type="inferred from homology"/>
<dbReference type="Proteomes" id="UP000886724">
    <property type="component" value="Unassembled WGS sequence"/>
</dbReference>
<evidence type="ECO:0000313" key="7">
    <source>
        <dbReference type="Proteomes" id="UP000886724"/>
    </source>
</evidence>
<dbReference type="EMBL" id="DXET01000139">
    <property type="protein sequence ID" value="HIX81563.1"/>
    <property type="molecule type" value="Genomic_DNA"/>
</dbReference>
<comment type="caution">
    <text evidence="6">The sequence shown here is derived from an EMBL/GenBank/DDBJ whole genome shotgun (WGS) entry which is preliminary data.</text>
</comment>
<dbReference type="PANTHER" id="PTHR30346">
    <property type="entry name" value="TRANSCRIPTIONAL DUAL REGULATOR HCAR-RELATED"/>
    <property type="match status" value="1"/>
</dbReference>
<dbReference type="Pfam" id="PF00126">
    <property type="entry name" value="HTH_1"/>
    <property type="match status" value="1"/>
</dbReference>
<dbReference type="PRINTS" id="PR00039">
    <property type="entry name" value="HTHLYSR"/>
</dbReference>
<gene>
    <name evidence="6" type="ORF">H9980_06285</name>
</gene>
<feature type="domain" description="HTH lysR-type" evidence="5">
    <location>
        <begin position="1"/>
        <end position="58"/>
    </location>
</feature>
<comment type="similarity">
    <text evidence="1">Belongs to the LysR transcriptional regulatory family.</text>
</comment>
<evidence type="ECO:0000256" key="3">
    <source>
        <dbReference type="ARBA" id="ARBA00023125"/>
    </source>
</evidence>
<dbReference type="InterPro" id="IPR000847">
    <property type="entry name" value="LysR_HTH_N"/>
</dbReference>
<dbReference type="InterPro" id="IPR036390">
    <property type="entry name" value="WH_DNA-bd_sf"/>
</dbReference>
<accession>A0A9D1XL73</accession>
<keyword evidence="4" id="KW-0804">Transcription</keyword>
<evidence type="ECO:0000313" key="6">
    <source>
        <dbReference type="EMBL" id="HIX81563.1"/>
    </source>
</evidence>
<dbReference type="AlphaFoldDB" id="A0A9D1XL73"/>
<dbReference type="PANTHER" id="PTHR30346:SF0">
    <property type="entry name" value="HCA OPERON TRANSCRIPTIONAL ACTIVATOR HCAR"/>
    <property type="match status" value="1"/>
</dbReference>